<keyword evidence="2" id="KW-1185">Reference proteome</keyword>
<reference evidence="1" key="5">
    <citation type="journal article" date="2021" name="G3 (Bethesda)">
        <title>Aegilops tauschii genome assembly Aet v5.0 features greater sequence contiguity and improved annotation.</title>
        <authorList>
            <person name="Wang L."/>
            <person name="Zhu T."/>
            <person name="Rodriguez J.C."/>
            <person name="Deal K.R."/>
            <person name="Dubcovsky J."/>
            <person name="McGuire P.E."/>
            <person name="Lux T."/>
            <person name="Spannagl M."/>
            <person name="Mayer K.F.X."/>
            <person name="Baldrich P."/>
            <person name="Meyers B.C."/>
            <person name="Huo N."/>
            <person name="Gu Y.Q."/>
            <person name="Zhou H."/>
            <person name="Devos K.M."/>
            <person name="Bennetzen J.L."/>
            <person name="Unver T."/>
            <person name="Budak H."/>
            <person name="Gulick P.J."/>
            <person name="Galiba G."/>
            <person name="Kalapos B."/>
            <person name="Nelson D.R."/>
            <person name="Li P."/>
            <person name="You F.M."/>
            <person name="Luo M.C."/>
            <person name="Dvorak J."/>
        </authorList>
    </citation>
    <scope>NUCLEOTIDE SEQUENCE [LARGE SCALE GENOMIC DNA]</scope>
    <source>
        <strain evidence="1">cv. AL8/78</strain>
    </source>
</reference>
<proteinExistence type="predicted"/>
<reference evidence="1" key="4">
    <citation type="submission" date="2019-03" db="UniProtKB">
        <authorList>
            <consortium name="EnsemblPlants"/>
        </authorList>
    </citation>
    <scope>IDENTIFICATION</scope>
</reference>
<evidence type="ECO:0000313" key="1">
    <source>
        <dbReference type="EnsemblPlants" id="AET4Gv20377500.3"/>
    </source>
</evidence>
<organism evidence="1 2">
    <name type="scientific">Aegilops tauschii subsp. strangulata</name>
    <name type="common">Goatgrass</name>
    <dbReference type="NCBI Taxonomy" id="200361"/>
    <lineage>
        <taxon>Eukaryota</taxon>
        <taxon>Viridiplantae</taxon>
        <taxon>Streptophyta</taxon>
        <taxon>Embryophyta</taxon>
        <taxon>Tracheophyta</taxon>
        <taxon>Spermatophyta</taxon>
        <taxon>Magnoliopsida</taxon>
        <taxon>Liliopsida</taxon>
        <taxon>Poales</taxon>
        <taxon>Poaceae</taxon>
        <taxon>BOP clade</taxon>
        <taxon>Pooideae</taxon>
        <taxon>Triticodae</taxon>
        <taxon>Triticeae</taxon>
        <taxon>Triticinae</taxon>
        <taxon>Aegilops</taxon>
    </lineage>
</organism>
<sequence length="61" mass="7030">RRRSFFFSFEASQAILRQSCVVMGKQTLLEPNRLCNHRDHQLMQCILITTPNTLPVPNQSG</sequence>
<accession>A0A453I099</accession>
<name>A0A453I099_AEGTS</name>
<evidence type="ECO:0000313" key="2">
    <source>
        <dbReference type="Proteomes" id="UP000015105"/>
    </source>
</evidence>
<dbReference type="Proteomes" id="UP000015105">
    <property type="component" value="Chromosome 4D"/>
</dbReference>
<protein>
    <submittedName>
        <fullName evidence="1">Uncharacterized protein</fullName>
    </submittedName>
</protein>
<dbReference type="Gramene" id="AET4Gv20377500.3">
    <property type="protein sequence ID" value="AET4Gv20377500.3"/>
    <property type="gene ID" value="AET4Gv20377500"/>
</dbReference>
<reference evidence="2" key="1">
    <citation type="journal article" date="2014" name="Science">
        <title>Ancient hybridizations among the ancestral genomes of bread wheat.</title>
        <authorList>
            <consortium name="International Wheat Genome Sequencing Consortium,"/>
            <person name="Marcussen T."/>
            <person name="Sandve S.R."/>
            <person name="Heier L."/>
            <person name="Spannagl M."/>
            <person name="Pfeifer M."/>
            <person name="Jakobsen K.S."/>
            <person name="Wulff B.B."/>
            <person name="Steuernagel B."/>
            <person name="Mayer K.F."/>
            <person name="Olsen O.A."/>
        </authorList>
    </citation>
    <scope>NUCLEOTIDE SEQUENCE [LARGE SCALE GENOMIC DNA]</scope>
    <source>
        <strain evidence="2">cv. AL8/78</strain>
    </source>
</reference>
<reference evidence="1" key="3">
    <citation type="journal article" date="2017" name="Nature">
        <title>Genome sequence of the progenitor of the wheat D genome Aegilops tauschii.</title>
        <authorList>
            <person name="Luo M.C."/>
            <person name="Gu Y.Q."/>
            <person name="Puiu D."/>
            <person name="Wang H."/>
            <person name="Twardziok S.O."/>
            <person name="Deal K.R."/>
            <person name="Huo N."/>
            <person name="Zhu T."/>
            <person name="Wang L."/>
            <person name="Wang Y."/>
            <person name="McGuire P.E."/>
            <person name="Liu S."/>
            <person name="Long H."/>
            <person name="Ramasamy R.K."/>
            <person name="Rodriguez J.C."/>
            <person name="Van S.L."/>
            <person name="Yuan L."/>
            <person name="Wang Z."/>
            <person name="Xia Z."/>
            <person name="Xiao L."/>
            <person name="Anderson O.D."/>
            <person name="Ouyang S."/>
            <person name="Liang Y."/>
            <person name="Zimin A.V."/>
            <person name="Pertea G."/>
            <person name="Qi P."/>
            <person name="Bennetzen J.L."/>
            <person name="Dai X."/>
            <person name="Dawson M.W."/>
            <person name="Muller H.G."/>
            <person name="Kugler K."/>
            <person name="Rivarola-Duarte L."/>
            <person name="Spannagl M."/>
            <person name="Mayer K.F.X."/>
            <person name="Lu F.H."/>
            <person name="Bevan M.W."/>
            <person name="Leroy P."/>
            <person name="Li P."/>
            <person name="You F.M."/>
            <person name="Sun Q."/>
            <person name="Liu Z."/>
            <person name="Lyons E."/>
            <person name="Wicker T."/>
            <person name="Salzberg S.L."/>
            <person name="Devos K.M."/>
            <person name="Dvorak J."/>
        </authorList>
    </citation>
    <scope>NUCLEOTIDE SEQUENCE [LARGE SCALE GENOMIC DNA]</scope>
    <source>
        <strain evidence="1">cv. AL8/78</strain>
    </source>
</reference>
<dbReference type="AlphaFoldDB" id="A0A453I099"/>
<reference evidence="2" key="2">
    <citation type="journal article" date="2017" name="Nat. Plants">
        <title>The Aegilops tauschii genome reveals multiple impacts of transposons.</title>
        <authorList>
            <person name="Zhao G."/>
            <person name="Zou C."/>
            <person name="Li K."/>
            <person name="Wang K."/>
            <person name="Li T."/>
            <person name="Gao L."/>
            <person name="Zhang X."/>
            <person name="Wang H."/>
            <person name="Yang Z."/>
            <person name="Liu X."/>
            <person name="Jiang W."/>
            <person name="Mao L."/>
            <person name="Kong X."/>
            <person name="Jiao Y."/>
            <person name="Jia J."/>
        </authorList>
    </citation>
    <scope>NUCLEOTIDE SEQUENCE [LARGE SCALE GENOMIC DNA]</scope>
    <source>
        <strain evidence="2">cv. AL8/78</strain>
    </source>
</reference>
<dbReference type="EnsemblPlants" id="AET4Gv20377500.3">
    <property type="protein sequence ID" value="AET4Gv20377500.3"/>
    <property type="gene ID" value="AET4Gv20377500"/>
</dbReference>